<gene>
    <name evidence="3" type="ORF">LZ24_02093</name>
</gene>
<name>A0A562RQ41_9BACT</name>
<keyword evidence="1" id="KW-0732">Signal</keyword>
<accession>A0A562RQ41</accession>
<organism evidence="3 4">
    <name type="scientific">Desulfobotulus alkaliphilus</name>
    <dbReference type="NCBI Taxonomy" id="622671"/>
    <lineage>
        <taxon>Bacteria</taxon>
        <taxon>Pseudomonadati</taxon>
        <taxon>Thermodesulfobacteriota</taxon>
        <taxon>Desulfobacteria</taxon>
        <taxon>Desulfobacterales</taxon>
        <taxon>Desulfobacteraceae</taxon>
        <taxon>Desulfobotulus</taxon>
    </lineage>
</organism>
<dbReference type="PANTHER" id="PTHR30535">
    <property type="entry name" value="VITAMIN B12-BINDING PROTEIN"/>
    <property type="match status" value="1"/>
</dbReference>
<feature type="domain" description="Fe/B12 periplasmic-binding" evidence="2">
    <location>
        <begin position="25"/>
        <end position="283"/>
    </location>
</feature>
<dbReference type="Pfam" id="PF01497">
    <property type="entry name" value="Peripla_BP_2"/>
    <property type="match status" value="1"/>
</dbReference>
<dbReference type="InterPro" id="IPR050902">
    <property type="entry name" value="ABC_Transporter_SBP"/>
</dbReference>
<keyword evidence="4" id="KW-1185">Reference proteome</keyword>
<evidence type="ECO:0000313" key="3">
    <source>
        <dbReference type="EMBL" id="TWI71128.1"/>
    </source>
</evidence>
<dbReference type="RefSeq" id="WP_144685186.1">
    <property type="nucleotide sequence ID" value="NZ_VLLC01000015.1"/>
</dbReference>
<evidence type="ECO:0000313" key="4">
    <source>
        <dbReference type="Proteomes" id="UP000318307"/>
    </source>
</evidence>
<dbReference type="Gene3D" id="3.40.50.1980">
    <property type="entry name" value="Nitrogenase molybdenum iron protein domain"/>
    <property type="match status" value="2"/>
</dbReference>
<reference evidence="3 4" key="1">
    <citation type="submission" date="2019-07" db="EMBL/GenBank/DDBJ databases">
        <title>Genome sequencing of 100 strains of the haloalkaliphilic chemolithoautotrophic sulfur-oxidizing bacterium Thioalkalivibrio.</title>
        <authorList>
            <person name="Muyzer G."/>
        </authorList>
    </citation>
    <scope>NUCLEOTIDE SEQUENCE [LARGE SCALE GENOMIC DNA]</scope>
    <source>
        <strain evidence="3 4">ASO4-4</strain>
    </source>
</reference>
<sequence length="284" mass="31191">MKKNAALIGIILLFFPFVLSAEPRRILPMAPNLVEAVFALGAGDMVAAIPEYTSWPPEALDLPVVGGYFNPNLERIAAIRPDLVILQGRHEKVDTYCRRQGIPVLRVSMENRASIAQGILALGRALERENEAVKLVDSLEAELEKIRIRYERAHPPAVLLVLGTTPGTLSQIMTAGKNSYLTELIALAGGKNIFDDHPQSYPSISKEAILMRQPDIILELLPGESPPAPEDLVRKWRSLGPLPAVRHGRIRALSATHLQMAGPRIPEAAALLGEVMEEMMAWEN</sequence>
<dbReference type="OrthoDB" id="9787830at2"/>
<dbReference type="EMBL" id="VLLC01000015">
    <property type="protein sequence ID" value="TWI71128.1"/>
    <property type="molecule type" value="Genomic_DNA"/>
</dbReference>
<evidence type="ECO:0000259" key="2">
    <source>
        <dbReference type="PROSITE" id="PS50983"/>
    </source>
</evidence>
<dbReference type="NCBIfam" id="NF038402">
    <property type="entry name" value="TroA_like"/>
    <property type="match status" value="1"/>
</dbReference>
<proteinExistence type="predicted"/>
<dbReference type="InterPro" id="IPR054828">
    <property type="entry name" value="Vit_B12_bind_prot"/>
</dbReference>
<dbReference type="PROSITE" id="PS50983">
    <property type="entry name" value="FE_B12_PBP"/>
    <property type="match status" value="1"/>
</dbReference>
<dbReference type="InterPro" id="IPR002491">
    <property type="entry name" value="ABC_transptr_periplasmic_BD"/>
</dbReference>
<evidence type="ECO:0000256" key="1">
    <source>
        <dbReference type="ARBA" id="ARBA00022729"/>
    </source>
</evidence>
<protein>
    <submittedName>
        <fullName evidence="3">Iron complex transport system substrate-binding protein/vitamin B12 transport system substrate-binding protein</fullName>
    </submittedName>
</protein>
<dbReference type="SUPFAM" id="SSF53807">
    <property type="entry name" value="Helical backbone' metal receptor"/>
    <property type="match status" value="1"/>
</dbReference>
<dbReference type="PANTHER" id="PTHR30535:SF34">
    <property type="entry name" value="MOLYBDATE-BINDING PROTEIN MOLA"/>
    <property type="match status" value="1"/>
</dbReference>
<dbReference type="Proteomes" id="UP000318307">
    <property type="component" value="Unassembled WGS sequence"/>
</dbReference>
<comment type="caution">
    <text evidence="3">The sequence shown here is derived from an EMBL/GenBank/DDBJ whole genome shotgun (WGS) entry which is preliminary data.</text>
</comment>
<dbReference type="AlphaFoldDB" id="A0A562RQ41"/>